<dbReference type="AlphaFoldDB" id="A3VH24"/>
<organism evidence="1 2">
    <name type="scientific">Maritimibacter alkaliphilus HTCC2654</name>
    <dbReference type="NCBI Taxonomy" id="314271"/>
    <lineage>
        <taxon>Bacteria</taxon>
        <taxon>Pseudomonadati</taxon>
        <taxon>Pseudomonadota</taxon>
        <taxon>Alphaproteobacteria</taxon>
        <taxon>Rhodobacterales</taxon>
        <taxon>Roseobacteraceae</taxon>
        <taxon>Maritimibacter</taxon>
    </lineage>
</organism>
<dbReference type="Proteomes" id="UP000002931">
    <property type="component" value="Unassembled WGS sequence"/>
</dbReference>
<gene>
    <name evidence="1" type="ORF">RB2654_14875</name>
</gene>
<evidence type="ECO:0000313" key="2">
    <source>
        <dbReference type="Proteomes" id="UP000002931"/>
    </source>
</evidence>
<evidence type="ECO:0000313" key="1">
    <source>
        <dbReference type="EMBL" id="EAQ12579.1"/>
    </source>
</evidence>
<keyword evidence="2" id="KW-1185">Reference proteome</keyword>
<accession>A3VH24</accession>
<sequence>MAASFIDFIIGLSPVGKFRLSLVVTGARRSPLFL</sequence>
<reference evidence="1 2" key="1">
    <citation type="journal article" date="2010" name="J. Bacteriol.">
        <title>Genome sequences of Pelagibaca bermudensis HTCC2601T and Maritimibacter alkaliphilus HTCC2654T, the type strains of two marine Roseobacter genera.</title>
        <authorList>
            <person name="Thrash J.C."/>
            <person name="Cho J.C."/>
            <person name="Ferriera S."/>
            <person name="Johnson J."/>
            <person name="Vergin K.L."/>
            <person name="Giovannoni S.J."/>
        </authorList>
    </citation>
    <scope>NUCLEOTIDE SEQUENCE [LARGE SCALE GENOMIC DNA]</scope>
    <source>
        <strain evidence="1 2">HTCC2654</strain>
    </source>
</reference>
<dbReference type="EMBL" id="AAMT01000008">
    <property type="protein sequence ID" value="EAQ12579.1"/>
    <property type="molecule type" value="Genomic_DNA"/>
</dbReference>
<protein>
    <submittedName>
        <fullName evidence="1">Uncharacterized protein</fullName>
    </submittedName>
</protein>
<name>A3VH24_9RHOB</name>
<proteinExistence type="predicted"/>
<comment type="caution">
    <text evidence="1">The sequence shown here is derived from an EMBL/GenBank/DDBJ whole genome shotgun (WGS) entry which is preliminary data.</text>
</comment>
<dbReference type="HOGENOM" id="CLU_3374534_0_0_5"/>